<dbReference type="Pfam" id="PF00245">
    <property type="entry name" value="Alk_phosphatase"/>
    <property type="match status" value="1"/>
</dbReference>
<comment type="caution">
    <text evidence="4">The sequence shown here is derived from an EMBL/GenBank/DDBJ whole genome shotgun (WGS) entry which is preliminary data.</text>
</comment>
<evidence type="ECO:0000256" key="2">
    <source>
        <dbReference type="RuleBase" id="RU003946"/>
    </source>
</evidence>
<comment type="similarity">
    <text evidence="2">Belongs to the alkaline phosphatase family.</text>
</comment>
<keyword evidence="1" id="KW-0597">Phosphoprotein</keyword>
<dbReference type="EMBL" id="BAABJZ010000006">
    <property type="protein sequence ID" value="GAA4874633.1"/>
    <property type="molecule type" value="Genomic_DNA"/>
</dbReference>
<reference evidence="5" key="1">
    <citation type="journal article" date="2019" name="Int. J. Syst. Evol. Microbiol.">
        <title>The Global Catalogue of Microorganisms (GCM) 10K type strain sequencing project: providing services to taxonomists for standard genome sequencing and annotation.</title>
        <authorList>
            <consortium name="The Broad Institute Genomics Platform"/>
            <consortium name="The Broad Institute Genome Sequencing Center for Infectious Disease"/>
            <person name="Wu L."/>
            <person name="Ma J."/>
        </authorList>
    </citation>
    <scope>NUCLEOTIDE SEQUENCE [LARGE SCALE GENOMIC DNA]</scope>
    <source>
        <strain evidence="5">JCM 18401</strain>
    </source>
</reference>
<dbReference type="InterPro" id="IPR001952">
    <property type="entry name" value="Alkaline_phosphatase"/>
</dbReference>
<dbReference type="Proteomes" id="UP001499988">
    <property type="component" value="Unassembled WGS sequence"/>
</dbReference>
<dbReference type="RefSeq" id="WP_345332980.1">
    <property type="nucleotide sequence ID" value="NZ_BAABJZ010000006.1"/>
</dbReference>
<feature type="chain" id="PRO_5046258220" evidence="3">
    <location>
        <begin position="24"/>
        <end position="542"/>
    </location>
</feature>
<dbReference type="Gene3D" id="3.40.720.10">
    <property type="entry name" value="Alkaline Phosphatase, subunit A"/>
    <property type="match status" value="1"/>
</dbReference>
<dbReference type="SUPFAM" id="SSF53649">
    <property type="entry name" value="Alkaline phosphatase-like"/>
    <property type="match status" value="1"/>
</dbReference>
<name>A0ABP9EH48_9GAMM</name>
<protein>
    <submittedName>
        <fullName evidence="4">Alkaline phosphatase</fullName>
    </submittedName>
</protein>
<accession>A0ABP9EH48</accession>
<evidence type="ECO:0000313" key="4">
    <source>
        <dbReference type="EMBL" id="GAA4874633.1"/>
    </source>
</evidence>
<evidence type="ECO:0000313" key="5">
    <source>
        <dbReference type="Proteomes" id="UP001499988"/>
    </source>
</evidence>
<keyword evidence="3" id="KW-0732">Signal</keyword>
<evidence type="ECO:0000256" key="3">
    <source>
        <dbReference type="SAM" id="SignalP"/>
    </source>
</evidence>
<keyword evidence="5" id="KW-1185">Reference proteome</keyword>
<dbReference type="InterPro" id="IPR017850">
    <property type="entry name" value="Alkaline_phosphatase_core_sf"/>
</dbReference>
<dbReference type="PANTHER" id="PTHR11596">
    <property type="entry name" value="ALKALINE PHOSPHATASE"/>
    <property type="match status" value="1"/>
</dbReference>
<feature type="signal peptide" evidence="3">
    <location>
        <begin position="1"/>
        <end position="23"/>
    </location>
</feature>
<dbReference type="PRINTS" id="PR00113">
    <property type="entry name" value="ALKPHPHTASE"/>
</dbReference>
<organism evidence="4 5">
    <name type="scientific">Ferrimonas pelagia</name>
    <dbReference type="NCBI Taxonomy" id="1177826"/>
    <lineage>
        <taxon>Bacteria</taxon>
        <taxon>Pseudomonadati</taxon>
        <taxon>Pseudomonadota</taxon>
        <taxon>Gammaproteobacteria</taxon>
        <taxon>Alteromonadales</taxon>
        <taxon>Ferrimonadaceae</taxon>
        <taxon>Ferrimonas</taxon>
    </lineage>
</organism>
<gene>
    <name evidence="4" type="ORF">GCM10023333_04570</name>
</gene>
<sequence length="542" mass="57601">MNCTPLAALVSVMLLTACSPQGAGHGDAPAPAATQMKAQFDAPATPVTGQLGLDGRTLDETDPWYQQGQDKVAQLQALTPITERARNVVLFVGDGMSVTTITAARILAGQLQGENGEGHMLSFDEFPYTAMVKTYNTDAQVPDSAGTMSAIVTGVKTRAGVLSVSEQVARRDCASFGEHRLMTNMMMAAQAGMATGVVTNTRITHATPAATYAWSPDRNYESDGDITNWGKQVGCVDIATQLVEFDYGRGLDVAFGGGRQQFLPKEQADPIYPGVTGKRKDGRDLTQVWQQRHADSIYVDSLLAMEALPADGKTQALGLFAPSHNAYRVDRLASESERSIQPSLEAMTSKALELLQARDAQDGQGFMLVVESGRIDHGHHAGNAHRALHEVIELDEAVAAVMAAVGEDTLVLVTADHSHTLSMAGYSAIGNPILGLAGRPTEDGGHEPMLDGEQQPFTTLAYANGPGANYPTASLTQESVMAPDYRQRAVTPMDSETHAGEDVILHAVGPGAQLARGTLEQNVIFHIIDQALGLSERVAAMP</sequence>
<evidence type="ECO:0000256" key="1">
    <source>
        <dbReference type="ARBA" id="ARBA00022553"/>
    </source>
</evidence>
<proteinExistence type="inferred from homology"/>
<dbReference type="CDD" id="cd16012">
    <property type="entry name" value="ALP"/>
    <property type="match status" value="1"/>
</dbReference>
<dbReference type="PANTHER" id="PTHR11596:SF5">
    <property type="entry name" value="ALKALINE PHOSPHATASE"/>
    <property type="match status" value="1"/>
</dbReference>
<dbReference type="SMART" id="SM00098">
    <property type="entry name" value="alkPPc"/>
    <property type="match status" value="1"/>
</dbReference>